<dbReference type="Gene3D" id="1.20.1250.20">
    <property type="entry name" value="MFS general substrate transporter like domains"/>
    <property type="match status" value="1"/>
</dbReference>
<dbReference type="InterPro" id="IPR005828">
    <property type="entry name" value="MFS_sugar_transport-like"/>
</dbReference>
<sequence length="568" mass="62540">MAFSELLEQVGGEGLFQTLQVFTLLLVSVLLPSQLLLENFSAAVPGHRCWVHMLDNGSETPANLTPEALLTVSIPPGPDQGPHQCRRFRQPQWQLLDPNATAANWSEAATEPCVDGWVYDLGTFTSTIVSEWGLVCDNQGLKPLGQSIFMAGVLVGSFACGLLSYWLGRKPLLCWCSLQMAVASTSTIFAPSFLVYCALRFLSAFGLAGIILTSATLMAEWTTTRRRAVTLTILGCTYSLGQTALGGLAFFLRDWRTLQLAVSVPMFATFLTSWWLPESARWLIITGKPDQALQELRKVARINGRKEAKKTLTTEVRCHCLCPGVWDMTGKEHSVLDLFRCPVLCGARTRLLALSCRFAVMLSYYGLVLDLQSLGSDIFLLQVLFGAVDFLGRGTTTLFLRFFGRRVTLASFLTMAGLSILANVLVPQDLQPLRVVFAVLGKGCFGVSLTCLTIYKPELFPTPLRVTADGFLQSAGRLGAVIGPLIMMTRQALPLLPPISYGVISIAASLIVLFLPETRGLPLPDTIQDLESQLYKYVLGFRGEKRRKEEDWQQMLAQCQSSSPKKYI</sequence>
<dbReference type="GO" id="GO:0012505">
    <property type="term" value="C:endomembrane system"/>
    <property type="evidence" value="ECO:0007669"/>
    <property type="project" value="UniProtKB-SubCell"/>
</dbReference>
<feature type="transmembrane region" description="Helical" evidence="5">
    <location>
        <begin position="349"/>
        <end position="367"/>
    </location>
</feature>
<evidence type="ECO:0000313" key="7">
    <source>
        <dbReference type="Ensembl" id="ENSEASP00005029208.1"/>
    </source>
</evidence>
<dbReference type="CDD" id="cd17374">
    <property type="entry name" value="MFS_OAT"/>
    <property type="match status" value="1"/>
</dbReference>
<accession>A0A8C4MQ21</accession>
<feature type="transmembrane region" description="Helical" evidence="5">
    <location>
        <begin position="379"/>
        <end position="400"/>
    </location>
</feature>
<name>A0A8C4MQ21_EQUAS</name>
<protein>
    <submittedName>
        <fullName evidence="7">Solute carrier family 22 member 11</fullName>
    </submittedName>
</protein>
<dbReference type="PANTHER" id="PTHR24064">
    <property type="entry name" value="SOLUTE CARRIER FAMILY 22 MEMBER"/>
    <property type="match status" value="1"/>
</dbReference>
<evidence type="ECO:0000256" key="5">
    <source>
        <dbReference type="SAM" id="Phobius"/>
    </source>
</evidence>
<evidence type="ECO:0000256" key="1">
    <source>
        <dbReference type="ARBA" id="ARBA00004127"/>
    </source>
</evidence>
<dbReference type="InterPro" id="IPR036259">
    <property type="entry name" value="MFS_trans_sf"/>
</dbReference>
<evidence type="ECO:0000256" key="2">
    <source>
        <dbReference type="ARBA" id="ARBA00022692"/>
    </source>
</evidence>
<dbReference type="Pfam" id="PF00083">
    <property type="entry name" value="Sugar_tr"/>
    <property type="match status" value="1"/>
</dbReference>
<evidence type="ECO:0000256" key="4">
    <source>
        <dbReference type="ARBA" id="ARBA00023136"/>
    </source>
</evidence>
<feature type="transmembrane region" description="Helical" evidence="5">
    <location>
        <begin position="432"/>
        <end position="455"/>
    </location>
</feature>
<feature type="domain" description="Major facilitator superfamily (MFS) profile" evidence="6">
    <location>
        <begin position="101"/>
        <end position="519"/>
    </location>
</feature>
<dbReference type="PROSITE" id="PS50850">
    <property type="entry name" value="MFS"/>
    <property type="match status" value="1"/>
</dbReference>
<feature type="transmembrane region" description="Helical" evidence="5">
    <location>
        <begin position="407"/>
        <end position="426"/>
    </location>
</feature>
<evidence type="ECO:0000259" key="6">
    <source>
        <dbReference type="PROSITE" id="PS50850"/>
    </source>
</evidence>
<dbReference type="FunFam" id="1.20.1250.20:FF:000023">
    <property type="entry name" value="Solute carrier family 22 member 6"/>
    <property type="match status" value="1"/>
</dbReference>
<gene>
    <name evidence="7" type="primary">SLC22A11</name>
</gene>
<dbReference type="Ensembl" id="ENSEAST00005031748.1">
    <property type="protein sequence ID" value="ENSEASP00005029208.1"/>
    <property type="gene ID" value="ENSEASG00005019873.1"/>
</dbReference>
<feature type="transmembrane region" description="Helical" evidence="5">
    <location>
        <begin position="495"/>
        <end position="515"/>
    </location>
</feature>
<dbReference type="InterPro" id="IPR020846">
    <property type="entry name" value="MFS_dom"/>
</dbReference>
<keyword evidence="3 5" id="KW-1133">Transmembrane helix</keyword>
<organism evidence="7">
    <name type="scientific">Equus asinus asinus</name>
    <dbReference type="NCBI Taxonomy" id="83772"/>
    <lineage>
        <taxon>Eukaryota</taxon>
        <taxon>Metazoa</taxon>
        <taxon>Chordata</taxon>
        <taxon>Craniata</taxon>
        <taxon>Vertebrata</taxon>
        <taxon>Euteleostomi</taxon>
        <taxon>Mammalia</taxon>
        <taxon>Eutheria</taxon>
        <taxon>Laurasiatheria</taxon>
        <taxon>Perissodactyla</taxon>
        <taxon>Equidae</taxon>
        <taxon>Equus</taxon>
    </lineage>
</organism>
<dbReference type="AlphaFoldDB" id="A0A8C4MQ21"/>
<comment type="subcellular location">
    <subcellularLocation>
        <location evidence="1">Endomembrane system</location>
        <topology evidence="1">Multi-pass membrane protein</topology>
    </subcellularLocation>
</comment>
<dbReference type="SUPFAM" id="SSF103473">
    <property type="entry name" value="MFS general substrate transporter"/>
    <property type="match status" value="1"/>
</dbReference>
<keyword evidence="4 5" id="KW-0472">Membrane</keyword>
<dbReference type="OMA" id="NGHKEAQ"/>
<reference evidence="7" key="1">
    <citation type="submission" date="2023-03" db="UniProtKB">
        <authorList>
            <consortium name="Ensembl"/>
        </authorList>
    </citation>
    <scope>IDENTIFICATION</scope>
</reference>
<dbReference type="GO" id="GO:0016020">
    <property type="term" value="C:membrane"/>
    <property type="evidence" value="ECO:0007669"/>
    <property type="project" value="InterPro"/>
</dbReference>
<feature type="transmembrane region" description="Helical" evidence="5">
    <location>
        <begin position="258"/>
        <end position="276"/>
    </location>
</feature>
<evidence type="ECO:0000256" key="3">
    <source>
        <dbReference type="ARBA" id="ARBA00022989"/>
    </source>
</evidence>
<keyword evidence="2 5" id="KW-0812">Transmembrane</keyword>
<feature type="transmembrane region" description="Helical" evidence="5">
    <location>
        <begin position="229"/>
        <end position="252"/>
    </location>
</feature>
<proteinExistence type="predicted"/>
<dbReference type="GO" id="GO:0022857">
    <property type="term" value="F:transmembrane transporter activity"/>
    <property type="evidence" value="ECO:0007669"/>
    <property type="project" value="InterPro"/>
</dbReference>
<feature type="transmembrane region" description="Helical" evidence="5">
    <location>
        <begin position="188"/>
        <end position="217"/>
    </location>
</feature>
<feature type="transmembrane region" description="Helical" evidence="5">
    <location>
        <begin position="148"/>
        <end position="168"/>
    </location>
</feature>